<feature type="active site" evidence="6">
    <location>
        <position position="347"/>
    </location>
</feature>
<name>A0A2G1UQU2_9GAMM</name>
<feature type="binding site" evidence="8">
    <location>
        <position position="519"/>
    </location>
    <ligand>
        <name>Mn(2+)</name>
        <dbReference type="ChEBI" id="CHEBI:29035"/>
    </ligand>
</feature>
<gene>
    <name evidence="11" type="ORF">CLH61_02645</name>
</gene>
<evidence type="ECO:0000259" key="10">
    <source>
        <dbReference type="Pfam" id="PF00884"/>
    </source>
</evidence>
<dbReference type="RefSeq" id="WP_099613132.1">
    <property type="nucleotide sequence ID" value="NZ_KZ319367.1"/>
</dbReference>
<dbReference type="InterPro" id="IPR000917">
    <property type="entry name" value="Sulfatase_N"/>
</dbReference>
<feature type="binding site" evidence="7">
    <location>
        <position position="465"/>
    </location>
    <ligand>
        <name>substrate</name>
    </ligand>
</feature>
<feature type="binding site" evidence="8">
    <location>
        <position position="308"/>
    </location>
    <ligand>
        <name>Mn(2+)</name>
        <dbReference type="ChEBI" id="CHEBI:29035"/>
    </ligand>
</feature>
<comment type="subcellular location">
    <subcellularLocation>
        <location evidence="1">Cell membrane</location>
        <topology evidence="1">Multi-pass membrane protein</topology>
    </subcellularLocation>
</comment>
<feature type="binding site" evidence="8">
    <location>
        <position position="520"/>
    </location>
    <ligand>
        <name>Mn(2+)</name>
        <dbReference type="ChEBI" id="CHEBI:29035"/>
    </ligand>
</feature>
<dbReference type="AlphaFoldDB" id="A0A2G1UQU2"/>
<proteinExistence type="predicted"/>
<evidence type="ECO:0000256" key="2">
    <source>
        <dbReference type="ARBA" id="ARBA00022475"/>
    </source>
</evidence>
<evidence type="ECO:0000256" key="1">
    <source>
        <dbReference type="ARBA" id="ARBA00004651"/>
    </source>
</evidence>
<evidence type="ECO:0000313" key="11">
    <source>
        <dbReference type="EMBL" id="PHQ16881.1"/>
    </source>
</evidence>
<dbReference type="Pfam" id="PF00884">
    <property type="entry name" value="Sulfatase"/>
    <property type="match status" value="1"/>
</dbReference>
<dbReference type="InterPro" id="IPR017850">
    <property type="entry name" value="Alkaline_phosphatase_core_sf"/>
</dbReference>
<dbReference type="SUPFAM" id="SSF53649">
    <property type="entry name" value="Alkaline phosphatase-like"/>
    <property type="match status" value="1"/>
</dbReference>
<reference evidence="11 12" key="1">
    <citation type="submission" date="2017-09" db="EMBL/GenBank/DDBJ databases">
        <title>The draft genome sequences of Marinobacter sp. PWS21.</title>
        <authorList>
            <person name="Cao J."/>
        </authorList>
    </citation>
    <scope>NUCLEOTIDE SEQUENCE [LARGE SCALE GENOMIC DNA]</scope>
    <source>
        <strain evidence="11 12">PWS21</strain>
    </source>
</reference>
<evidence type="ECO:0000256" key="6">
    <source>
        <dbReference type="PIRSR" id="PIRSR005091-1"/>
    </source>
</evidence>
<feature type="transmembrane region" description="Helical" evidence="9">
    <location>
        <begin position="25"/>
        <end position="50"/>
    </location>
</feature>
<feature type="transmembrane region" description="Helical" evidence="9">
    <location>
        <begin position="188"/>
        <end position="206"/>
    </location>
</feature>
<keyword evidence="12" id="KW-1185">Reference proteome</keyword>
<dbReference type="Gene3D" id="3.40.720.10">
    <property type="entry name" value="Alkaline Phosphatase, subunit A"/>
    <property type="match status" value="1"/>
</dbReference>
<evidence type="ECO:0000256" key="4">
    <source>
        <dbReference type="ARBA" id="ARBA00022989"/>
    </source>
</evidence>
<feature type="transmembrane region" description="Helical" evidence="9">
    <location>
        <begin position="103"/>
        <end position="125"/>
    </location>
</feature>
<dbReference type="CDD" id="cd16015">
    <property type="entry name" value="LTA_synthase"/>
    <property type="match status" value="1"/>
</dbReference>
<dbReference type="Gene3D" id="3.30.1120.80">
    <property type="match status" value="1"/>
</dbReference>
<feature type="transmembrane region" description="Helical" evidence="9">
    <location>
        <begin position="156"/>
        <end position="176"/>
    </location>
</feature>
<keyword evidence="2" id="KW-1003">Cell membrane</keyword>
<keyword evidence="7" id="KW-0479">Metal-binding</keyword>
<dbReference type="PANTHER" id="PTHR47371">
    <property type="entry name" value="LIPOTEICHOIC ACID SYNTHASE"/>
    <property type="match status" value="1"/>
</dbReference>
<evidence type="ECO:0000313" key="12">
    <source>
        <dbReference type="Proteomes" id="UP000231409"/>
    </source>
</evidence>
<dbReference type="GO" id="GO:0046872">
    <property type="term" value="F:metal ion binding"/>
    <property type="evidence" value="ECO:0007669"/>
    <property type="project" value="UniProtKB-KW"/>
</dbReference>
<accession>A0A2G1UQU2</accession>
<keyword evidence="7" id="KW-0464">Manganese</keyword>
<evidence type="ECO:0000256" key="3">
    <source>
        <dbReference type="ARBA" id="ARBA00022692"/>
    </source>
</evidence>
<protein>
    <submittedName>
        <fullName evidence="11">Sulfatase</fullName>
    </submittedName>
</protein>
<feature type="transmembrane region" description="Helical" evidence="9">
    <location>
        <begin position="70"/>
        <end position="91"/>
    </location>
</feature>
<sequence>MSLTFRSRNEGFAFRLYTSLRWSGAYAPLLALFLMVLLVSGVSRTLLVAWQLERVAATEVWPTIFLHGLRVDAILAGLVVAVPLLLAPLLAHRYSWLFWKRFTVVWAVAMVFMVLFIELATPTFIAQYDVRPNRLFIEYLKYPREVLATLWNGFRIPTLLGSLLAIILAWLASRLLHPWQEETRVPRYRNTLVVWPVVVLAVFMAIRSTTDHRPANPAMFALTSDALVNSLILNSPWSVAFAIYNLKHEADADEGYGTMAAADVLDEVRSSPWLASANFTSEQYPTLHYQSPSVARAKPLNLVIILEESLGATFVESLGGRPMTPNLEALREQGWWFENLYATGTRSVRGIEAVVAGYLPSPARSVVKLSLSQTGFFTLGRLLSDQGYDTGFIYGGEAHFDNMRSFFSGNGFGHIVDQYDFQDPIFAGSWGVSDEDLFERTHQELTRLDADGQPFFRLVFSSSNHSPYEFPDGRVTLVDDEKNTVNNAVRYADHALGKFIREARSSDYWDNTLFLIVADHDSRVYGDDLVPVKNFRIPGLIMGADLEPRRVQTLASQVDLGPTLLSLMGIAGEHPMIGRDLTRDAEGPGRAMMQFNDYYAWMDEDFKVTVLRPNQQPLYGAYDPALGRTTYDDAPAPQASARKALAHALLPLWLYREQRYGLPAQKTLSLAPSLAPSLTNR</sequence>
<keyword evidence="4 9" id="KW-1133">Transmembrane helix</keyword>
<dbReference type="PANTHER" id="PTHR47371:SF3">
    <property type="entry name" value="PHOSPHOGLYCEROL TRANSFERASE I"/>
    <property type="match status" value="1"/>
</dbReference>
<keyword evidence="5 9" id="KW-0472">Membrane</keyword>
<feature type="domain" description="Sulfatase N-terminal" evidence="10">
    <location>
        <begin position="301"/>
        <end position="570"/>
    </location>
</feature>
<dbReference type="InterPro" id="IPR012160">
    <property type="entry name" value="LtaS-like"/>
</dbReference>
<evidence type="ECO:0000256" key="7">
    <source>
        <dbReference type="PIRSR" id="PIRSR005091-2"/>
    </source>
</evidence>
<evidence type="ECO:0000256" key="5">
    <source>
        <dbReference type="ARBA" id="ARBA00023136"/>
    </source>
</evidence>
<evidence type="ECO:0000256" key="8">
    <source>
        <dbReference type="PIRSR" id="PIRSR005091-3"/>
    </source>
</evidence>
<dbReference type="PIRSF" id="PIRSF005091">
    <property type="entry name" value="Mmb_sulf_HI1246"/>
    <property type="match status" value="1"/>
</dbReference>
<dbReference type="EMBL" id="NTFH01000003">
    <property type="protein sequence ID" value="PHQ16881.1"/>
    <property type="molecule type" value="Genomic_DNA"/>
</dbReference>
<dbReference type="GO" id="GO:0005886">
    <property type="term" value="C:plasma membrane"/>
    <property type="evidence" value="ECO:0007669"/>
    <property type="project" value="UniProtKB-SubCell"/>
</dbReference>
<keyword evidence="3 9" id="KW-0812">Transmembrane</keyword>
<organism evidence="11 12">
    <name type="scientific">Marinobacter profundi</name>
    <dbReference type="NCBI Taxonomy" id="2666256"/>
    <lineage>
        <taxon>Bacteria</taxon>
        <taxon>Pseudomonadati</taxon>
        <taxon>Pseudomonadota</taxon>
        <taxon>Gammaproteobacteria</taxon>
        <taxon>Pseudomonadales</taxon>
        <taxon>Marinobacteraceae</taxon>
        <taxon>Marinobacter</taxon>
    </lineage>
</organism>
<dbReference type="Proteomes" id="UP000231409">
    <property type="component" value="Unassembled WGS sequence"/>
</dbReference>
<evidence type="ECO:0000256" key="9">
    <source>
        <dbReference type="SAM" id="Phobius"/>
    </source>
</evidence>
<comment type="caution">
    <text evidence="11">The sequence shown here is derived from an EMBL/GenBank/DDBJ whole genome shotgun (WGS) entry which is preliminary data.</text>
</comment>
<dbReference type="InterPro" id="IPR050448">
    <property type="entry name" value="OpgB/LTA_synthase_biosynth"/>
</dbReference>